<feature type="transmembrane region" description="Helical" evidence="1">
    <location>
        <begin position="139"/>
        <end position="158"/>
    </location>
</feature>
<keyword evidence="3" id="KW-1185">Reference proteome</keyword>
<comment type="caution">
    <text evidence="2">The sequence shown here is derived from an EMBL/GenBank/DDBJ whole genome shotgun (WGS) entry which is preliminary data.</text>
</comment>
<keyword evidence="1" id="KW-1133">Transmembrane helix</keyword>
<dbReference type="OrthoDB" id="8196019at2"/>
<dbReference type="Proteomes" id="UP000321304">
    <property type="component" value="Unassembled WGS sequence"/>
</dbReference>
<dbReference type="RefSeq" id="WP_146985401.1">
    <property type="nucleotide sequence ID" value="NZ_VITY01000003.1"/>
</dbReference>
<evidence type="ECO:0000256" key="1">
    <source>
        <dbReference type="SAM" id="Phobius"/>
    </source>
</evidence>
<evidence type="ECO:0000313" key="3">
    <source>
        <dbReference type="Proteomes" id="UP000321304"/>
    </source>
</evidence>
<accession>A0A560MBK6</accession>
<protein>
    <recommendedName>
        <fullName evidence="4">DUF3592 domain-containing protein</fullName>
    </recommendedName>
</protein>
<feature type="transmembrane region" description="Helical" evidence="1">
    <location>
        <begin position="308"/>
        <end position="329"/>
    </location>
</feature>
<gene>
    <name evidence="2" type="ORF">FBZ93_10311</name>
</gene>
<keyword evidence="1" id="KW-0472">Membrane</keyword>
<feature type="transmembrane region" description="Helical" evidence="1">
    <location>
        <begin position="6"/>
        <end position="23"/>
    </location>
</feature>
<dbReference type="AlphaFoldDB" id="A0A560MBK6"/>
<evidence type="ECO:0008006" key="4">
    <source>
        <dbReference type="Google" id="ProtNLM"/>
    </source>
</evidence>
<evidence type="ECO:0000313" key="2">
    <source>
        <dbReference type="EMBL" id="TWC05002.1"/>
    </source>
</evidence>
<dbReference type="EMBL" id="VITY01000003">
    <property type="protein sequence ID" value="TWC05002.1"/>
    <property type="molecule type" value="Genomic_DNA"/>
</dbReference>
<organism evidence="2 3">
    <name type="scientific">Bradyrhizobium macuxiense</name>
    <dbReference type="NCBI Taxonomy" id="1755647"/>
    <lineage>
        <taxon>Bacteria</taxon>
        <taxon>Pseudomonadati</taxon>
        <taxon>Pseudomonadota</taxon>
        <taxon>Alphaproteobacteria</taxon>
        <taxon>Hyphomicrobiales</taxon>
        <taxon>Nitrobacteraceae</taxon>
        <taxon>Bradyrhizobium</taxon>
    </lineage>
</organism>
<proteinExistence type="predicted"/>
<keyword evidence="1" id="KW-0812">Transmembrane</keyword>
<name>A0A560MBK6_9BRAD</name>
<reference evidence="2 3" key="1">
    <citation type="submission" date="2019-06" db="EMBL/GenBank/DDBJ databases">
        <title>Genomic Encyclopedia of Type Strains, Phase IV (KMG-V): Genome sequencing to study the core and pangenomes of soil and plant-associated prokaryotes.</title>
        <authorList>
            <person name="Whitman W."/>
        </authorList>
    </citation>
    <scope>NUCLEOTIDE SEQUENCE [LARGE SCALE GENOMIC DNA]</scope>
    <source>
        <strain evidence="2 3">BR 10355</strain>
    </source>
</reference>
<feature type="transmembrane region" description="Helical" evidence="1">
    <location>
        <begin position="178"/>
        <end position="203"/>
    </location>
</feature>
<sequence>MTLRGLLILGFIVPALAVLGLYWNQHGIERVMRDGYVTTGTITSAAQTSSRFPISFDDGSLRYVDEHLSIGLRWTGKDGVERTRTGVGVSGAFAARILVGNRVKLVPVAIRAIDDDESLPVVIEDANDRLQDIRSQSGFMAKLAVLFAVLLAALIGWQKWSQSRGPGSAETGQNQRRAIPVALAMMTAITFPVGAFMLVSSYLEQGAAAEMLDHGDEASADITRAVAEVQKPGAAPSYLVTLAWTDKSGQRQTFGPTHISAGFWRQITRNDVQTVTQTKIRYLEGRPTVRPLIVGDAAERLFQDRAGVTGGAVFLALGLVLAGLTMWRFRANANAASVPSAGT</sequence>